<dbReference type="InterPro" id="IPR056770">
    <property type="entry name" value="Piezo_THU9_anchor"/>
</dbReference>
<feature type="transmembrane region" description="Helical" evidence="11">
    <location>
        <begin position="428"/>
        <end position="450"/>
    </location>
</feature>
<keyword evidence="4" id="KW-1003">Cell membrane</keyword>
<evidence type="ECO:0000259" key="13">
    <source>
        <dbReference type="Pfam" id="PF15917"/>
    </source>
</evidence>
<evidence type="ECO:0000256" key="6">
    <source>
        <dbReference type="ARBA" id="ARBA00022989"/>
    </source>
</evidence>
<evidence type="ECO:0000259" key="15">
    <source>
        <dbReference type="Pfam" id="PF24874"/>
    </source>
</evidence>
<feature type="transmembrane region" description="Helical" evidence="11">
    <location>
        <begin position="951"/>
        <end position="977"/>
    </location>
</feature>
<dbReference type="RefSeq" id="XP_013921320.1">
    <property type="nucleotide sequence ID" value="XM_014065845.1"/>
</dbReference>
<dbReference type="OrthoDB" id="303066at2759"/>
<evidence type="ECO:0000259" key="12">
    <source>
        <dbReference type="Pfam" id="PF12166"/>
    </source>
</evidence>
<evidence type="ECO:0000256" key="4">
    <source>
        <dbReference type="ARBA" id="ARBA00022475"/>
    </source>
</evidence>
<comment type="similarity">
    <text evidence="2">Belongs to the PIEZO (TC 1.A.75) family.</text>
</comment>
<evidence type="ECO:0000313" key="16">
    <source>
        <dbReference type="Proteomes" id="UP000504617"/>
    </source>
</evidence>
<evidence type="ECO:0000256" key="11">
    <source>
        <dbReference type="SAM" id="Phobius"/>
    </source>
</evidence>
<name>A0A6I9YB29_9SAUR</name>
<keyword evidence="6 11" id="KW-1133">Transmembrane helix</keyword>
<feature type="domain" description="Piezo TM25-28" evidence="13">
    <location>
        <begin position="348"/>
        <end position="672"/>
    </location>
</feature>
<reference evidence="17" key="1">
    <citation type="submission" date="2025-08" db="UniProtKB">
        <authorList>
            <consortium name="RefSeq"/>
        </authorList>
    </citation>
    <scope>IDENTIFICATION</scope>
    <source>
        <tissue evidence="17">Skeletal muscle</tissue>
    </source>
</reference>
<feature type="transmembrane region" description="Helical" evidence="11">
    <location>
        <begin position="1084"/>
        <end position="1106"/>
    </location>
</feature>
<feature type="transmembrane region" description="Helical" evidence="11">
    <location>
        <begin position="1296"/>
        <end position="1319"/>
    </location>
</feature>
<feature type="transmembrane region" description="Helical" evidence="11">
    <location>
        <begin position="1126"/>
        <end position="1145"/>
    </location>
</feature>
<feature type="transmembrane region" description="Helical" evidence="11">
    <location>
        <begin position="375"/>
        <end position="408"/>
    </location>
</feature>
<dbReference type="Proteomes" id="UP000504617">
    <property type="component" value="Unplaced"/>
</dbReference>
<feature type="transmembrane region" description="Helical" evidence="11">
    <location>
        <begin position="52"/>
        <end position="71"/>
    </location>
</feature>
<gene>
    <name evidence="17" type="primary">LOC106548471</name>
</gene>
<feature type="transmembrane region" description="Helical" evidence="11">
    <location>
        <begin position="21"/>
        <end position="46"/>
    </location>
</feature>
<keyword evidence="8 11" id="KW-0472">Membrane</keyword>
<dbReference type="PANTHER" id="PTHR47049">
    <property type="entry name" value="PIEZO-TYPE MECHANOSENSITIVE ION CHANNEL HOMOLOG"/>
    <property type="match status" value="1"/>
</dbReference>
<dbReference type="InterPro" id="IPR031805">
    <property type="entry name" value="Piezo_TM25-28"/>
</dbReference>
<sequence length="1673" mass="194386">MQVFAWRFLELHILKIVSTCTIWITLQEVCLMNYIFFIVWTFAIPYSKFRPYASRICTFWSCVMIICKMLYQLKFIKPWNYSSNCTQVSELYLNMTYHSINVDEFLEKSSLYVAPIDPALWIGGLMKCSDNILLALKNHLTILILMALEATVYRHQYFYWTQNQLLPPVTGSLFNNIARQNLDEGLLNCIKYFLNYSFYKFGLEICFVAAVNLIGKRMDLYALIHASWLTYLLSYRERKAIAQIWPKYCFFLASIVAFQYLLCIGLPPALCQDYPWRSSHWLFPSNLIKWLYLPDFAERPNTNFLLYDFLLLLFASFQWQVFEDEDQPVVRLQAGDNSEINQDLGPAGLSEFSRVPNFIYCRSYLDLIKVFIFKYLFWIALCLIFMTATARINIFCVGYLVACFYFMHFGQSLHLKPRSDILRPWDYLIAYTTLVITVKNLLAVGACAYLNKLQINYCWLIQIFAMYCTIPGYNVDPPNDEICELPKDEAGILWDAVCFTVLLIQRRVFMSYYYLYIVTDLKTTDFLASRAAEMFELKLKKRVNSRMEENRKSMEIMKKQMDLIKPKFKNQSSCKVLETESDQKLDEEDPGDDISKMEKGNKKNWWQPWVTHNSVVRSGSYYLFDTDSEDEEEEHEHSEKSKKELFKKKTAWQLAYEAWMSNAKSALNMREQDEIRSQRNKKKEEWKNEQLRGVERANVSLESSDENIEILASEEDLDKSESIVQRIINIIKLISILMRALMDGIIEALNSLVKDNLDIADALRFEKYILWQQVNKGNEVSADMVLQHYRFENNQPVYSEYKAKVIGTEESQGKVSESSPTENTEPLSVQFRKSSETDKDVMGSEKIEVGNEKEALSQRFTLITSWAEPAVLSISPSEIQECADSLFTRSPKANKPLDEISPMMTTTELVLNSILHDNELEQSDTFYQCLPCLLKLGVALYHVMISSSEMLCYFVIIVNHMVSASILTLVLSILIFLWPMLSFPRPTKFFWMTAIIYTEIMIVIKCISQFGFFPWSSKLYCSISAEAPFALPNIIGIEKKDGYAQYDLVQLLALFLHSVLWIYRPIKQFFYDIIYPESSPVRDIYVFIFIADVINFIITIFGYGAFGRHSEDDIAESLLEDEVPGPWLVILLIQFGTIIIDRALYLRKNTFGKCVFQMILVFGVHIWMCFILPQVTQRRFNRNRLAQLWYLVKCIYFGLSAYQIKCGYPNRTTGHFLTKNYNYINLHLFQGFRILPFLIELKATMDWVWTDSTLSLSSWICLEDIYANIFILKCQRECEKKYPQPPGQKKKPIMKYGMGGFTIFLLVFIVWFPLLLMSLKSVAGVTNQPLDVSVKITISGYESLFTMSAQQQNLVPFTHAVYNQFTAQYALYPSASYFIDRYSPEDIVIAKIKGNASLLWSISPGNRKAMITELSNSSAVYVNFHWTLTRNASLVTNTEASGVRTVRYGEKEIRDQIVHMLSGTRTEPIIPQSEPRSLLPVLQDVNRINISTGMCFVMRKKVREAETNLFSTVHSQKLEDIDAMAFFRNITIKLQRLPDKESSSHVSEWWIVKEQKPLCLDNRCSKNMEIIICNDKVSPSGLGFVTAYGIAGLYMSFVLVIGKFIREYFNGLSRSIMFEELPNVDRILKLCTEIFLAREAGELELEEQLFAKLIFLYRSPETMIKWTRERKEK</sequence>
<dbReference type="InterPro" id="IPR031334">
    <property type="entry name" value="Piezo_cap_dom"/>
</dbReference>
<protein>
    <submittedName>
        <fullName evidence="17">Piezo-type mechanosensitive ion channel component 2-like</fullName>
    </submittedName>
</protein>
<dbReference type="InterPro" id="IPR027272">
    <property type="entry name" value="Piezo"/>
</dbReference>
<dbReference type="KEGG" id="tsr:106548471"/>
<feature type="transmembrane region" description="Helical" evidence="11">
    <location>
        <begin position="220"/>
        <end position="236"/>
    </location>
</feature>
<feature type="region of interest" description="Disordered" evidence="10">
    <location>
        <begin position="574"/>
        <end position="596"/>
    </location>
</feature>
<feature type="domain" description="Piezo transmembrane helical unit" evidence="14">
    <location>
        <begin position="946"/>
        <end position="1059"/>
    </location>
</feature>
<evidence type="ECO:0000256" key="2">
    <source>
        <dbReference type="ARBA" id="ARBA00007821"/>
    </source>
</evidence>
<dbReference type="Pfam" id="PF23188">
    <property type="entry name" value="THU_Piezo1"/>
    <property type="match status" value="1"/>
</dbReference>
<keyword evidence="5 11" id="KW-0812">Transmembrane</keyword>
<feature type="transmembrane region" description="Helical" evidence="11">
    <location>
        <begin position="1582"/>
        <end position="1605"/>
    </location>
</feature>
<feature type="domain" description="Piezo THU9 and anchor" evidence="15">
    <location>
        <begin position="1082"/>
        <end position="1318"/>
    </location>
</feature>
<feature type="transmembrane region" description="Helical" evidence="11">
    <location>
        <begin position="989"/>
        <end position="1007"/>
    </location>
</feature>
<dbReference type="Pfam" id="PF15917">
    <property type="entry name" value="Piezo_TM25-28"/>
    <property type="match status" value="1"/>
</dbReference>
<keyword evidence="3" id="KW-0813">Transport</keyword>
<dbReference type="PANTHER" id="PTHR47049:SF7">
    <property type="entry name" value="PIEZO-TYPE MECHANOSENSITIVE ION CHANNEL COMPONENT 2 ISOFORM X1"/>
    <property type="match status" value="1"/>
</dbReference>
<proteinExistence type="inferred from homology"/>
<feature type="domain" description="Piezo non-specific cation channel cap" evidence="12">
    <location>
        <begin position="1355"/>
        <end position="1669"/>
    </location>
</feature>
<evidence type="ECO:0000256" key="8">
    <source>
        <dbReference type="ARBA" id="ARBA00023136"/>
    </source>
</evidence>
<keyword evidence="16" id="KW-1185">Reference proteome</keyword>
<evidence type="ECO:0000256" key="7">
    <source>
        <dbReference type="ARBA" id="ARBA00023065"/>
    </source>
</evidence>
<evidence type="ECO:0000256" key="10">
    <source>
        <dbReference type="SAM" id="MobiDB-lite"/>
    </source>
</evidence>
<dbReference type="InterPro" id="IPR056768">
    <property type="entry name" value="THU_Piezo"/>
</dbReference>
<feature type="transmembrane region" description="Helical" evidence="11">
    <location>
        <begin position="196"/>
        <end position="214"/>
    </location>
</feature>
<evidence type="ECO:0000256" key="3">
    <source>
        <dbReference type="ARBA" id="ARBA00022448"/>
    </source>
</evidence>
<evidence type="ECO:0000256" key="5">
    <source>
        <dbReference type="ARBA" id="ARBA00022692"/>
    </source>
</evidence>
<keyword evidence="9" id="KW-0407">Ion channel</keyword>
<organism evidence="16 17">
    <name type="scientific">Thamnophis sirtalis</name>
    <dbReference type="NCBI Taxonomy" id="35019"/>
    <lineage>
        <taxon>Eukaryota</taxon>
        <taxon>Metazoa</taxon>
        <taxon>Chordata</taxon>
        <taxon>Craniata</taxon>
        <taxon>Vertebrata</taxon>
        <taxon>Euteleostomi</taxon>
        <taxon>Lepidosauria</taxon>
        <taxon>Squamata</taxon>
        <taxon>Bifurcata</taxon>
        <taxon>Unidentata</taxon>
        <taxon>Episquamata</taxon>
        <taxon>Toxicofera</taxon>
        <taxon>Serpentes</taxon>
        <taxon>Colubroidea</taxon>
        <taxon>Colubridae</taxon>
        <taxon>Natricinae</taxon>
        <taxon>Thamnophis</taxon>
    </lineage>
</organism>
<evidence type="ECO:0000313" key="17">
    <source>
        <dbReference type="RefSeq" id="XP_013921320.1"/>
    </source>
</evidence>
<dbReference type="GO" id="GO:0008381">
    <property type="term" value="F:mechanosensitive monoatomic ion channel activity"/>
    <property type="evidence" value="ECO:0007669"/>
    <property type="project" value="InterPro"/>
</dbReference>
<dbReference type="Pfam" id="PF12166">
    <property type="entry name" value="Piezo_cap"/>
    <property type="match status" value="1"/>
</dbReference>
<evidence type="ECO:0000256" key="1">
    <source>
        <dbReference type="ARBA" id="ARBA00004651"/>
    </source>
</evidence>
<evidence type="ECO:0000256" key="9">
    <source>
        <dbReference type="ARBA" id="ARBA00023303"/>
    </source>
</evidence>
<dbReference type="Pfam" id="PF24874">
    <property type="entry name" value="Piezo_THU9_anchor"/>
    <property type="match status" value="1"/>
</dbReference>
<feature type="region of interest" description="Disordered" evidence="10">
    <location>
        <begin position="810"/>
        <end position="835"/>
    </location>
</feature>
<feature type="transmembrane region" description="Helical" evidence="11">
    <location>
        <begin position="1187"/>
        <end position="1204"/>
    </location>
</feature>
<evidence type="ECO:0000259" key="14">
    <source>
        <dbReference type="Pfam" id="PF23188"/>
    </source>
</evidence>
<comment type="subcellular location">
    <subcellularLocation>
        <location evidence="1">Cell membrane</location>
        <topology evidence="1">Multi-pass membrane protein</topology>
    </subcellularLocation>
</comment>
<feature type="transmembrane region" description="Helical" evidence="11">
    <location>
        <begin position="248"/>
        <end position="270"/>
    </location>
</feature>
<dbReference type="GO" id="GO:0005886">
    <property type="term" value="C:plasma membrane"/>
    <property type="evidence" value="ECO:0007669"/>
    <property type="project" value="UniProtKB-SubCell"/>
</dbReference>
<feature type="transmembrane region" description="Helical" evidence="11">
    <location>
        <begin position="457"/>
        <end position="475"/>
    </location>
</feature>
<keyword evidence="7" id="KW-0406">Ion transport</keyword>
<accession>A0A6I9YB29</accession>
<feature type="transmembrane region" description="Helical" evidence="11">
    <location>
        <begin position="1154"/>
        <end position="1175"/>
    </location>
</feature>
<dbReference type="GeneID" id="106548471"/>
<feature type="compositionally biased region" description="Polar residues" evidence="10">
    <location>
        <begin position="810"/>
        <end position="827"/>
    </location>
</feature>